<name>A0A837DB26_9PSEU</name>
<accession>A0A837DB26</accession>
<dbReference type="InterPro" id="IPR003399">
    <property type="entry name" value="Mce/MlaD"/>
</dbReference>
<dbReference type="OMA" id="PDTIQPW"/>
<dbReference type="InterPro" id="IPR052336">
    <property type="entry name" value="MlaD_Phospholipid_Transporter"/>
</dbReference>
<gene>
    <name evidence="4" type="ORF">MINT15_19710</name>
</gene>
<feature type="domain" description="Mammalian cell entry C-terminal" evidence="3">
    <location>
        <begin position="121"/>
        <end position="298"/>
    </location>
</feature>
<dbReference type="PANTHER" id="PTHR33371:SF16">
    <property type="entry name" value="MCE-FAMILY PROTEIN MCE3F"/>
    <property type="match status" value="1"/>
</dbReference>
<dbReference type="Pfam" id="PF02470">
    <property type="entry name" value="MlaD"/>
    <property type="match status" value="1"/>
</dbReference>
<evidence type="ECO:0000259" key="2">
    <source>
        <dbReference type="Pfam" id="PF02470"/>
    </source>
</evidence>
<dbReference type="GO" id="GO:0005576">
    <property type="term" value="C:extracellular region"/>
    <property type="evidence" value="ECO:0007669"/>
    <property type="project" value="TreeGrafter"/>
</dbReference>
<dbReference type="InterPro" id="IPR024516">
    <property type="entry name" value="Mce_C"/>
</dbReference>
<dbReference type="EMBL" id="JRZE01000003">
    <property type="protein sequence ID" value="KHF45089.1"/>
    <property type="molecule type" value="Genomic_DNA"/>
</dbReference>
<dbReference type="NCBIfam" id="TIGR00996">
    <property type="entry name" value="Mtu_fam_mce"/>
    <property type="match status" value="1"/>
</dbReference>
<proteinExistence type="predicted"/>
<reference evidence="4 5" key="1">
    <citation type="submission" date="2014-10" db="EMBL/GenBank/DDBJ databases">
        <title>Genome sequence of Micropolyspora internatus JCM3315.</title>
        <authorList>
            <person name="Shin S.-K."/>
            <person name="Yi H."/>
        </authorList>
    </citation>
    <scope>NUCLEOTIDE SEQUENCE [LARGE SCALE GENOMIC DNA]</scope>
    <source>
        <strain evidence="4 5">JCM 3315</strain>
    </source>
</reference>
<dbReference type="RefSeq" id="WP_012795887.1">
    <property type="nucleotide sequence ID" value="NZ_CALJZO010000017.1"/>
</dbReference>
<dbReference type="AlphaFoldDB" id="A0A837DB26"/>
<evidence type="ECO:0000256" key="1">
    <source>
        <dbReference type="SAM" id="MobiDB-lite"/>
    </source>
</evidence>
<comment type="caution">
    <text evidence="4">The sequence shown here is derived from an EMBL/GenBank/DDBJ whole genome shotgun (WGS) entry which is preliminary data.</text>
</comment>
<evidence type="ECO:0000313" key="5">
    <source>
        <dbReference type="Proteomes" id="UP000030848"/>
    </source>
</evidence>
<protein>
    <submittedName>
        <fullName evidence="4">ABC transporter substrate-binding protein</fullName>
    </submittedName>
</protein>
<feature type="domain" description="Mce/MlaD" evidence="2">
    <location>
        <begin position="39"/>
        <end position="114"/>
    </location>
</feature>
<dbReference type="PANTHER" id="PTHR33371">
    <property type="entry name" value="INTERMEMBRANE PHOSPHOLIPID TRANSPORT SYSTEM BINDING PROTEIN MLAD-RELATED"/>
    <property type="match status" value="1"/>
</dbReference>
<feature type="region of interest" description="Disordered" evidence="1">
    <location>
        <begin position="353"/>
        <end position="387"/>
    </location>
</feature>
<feature type="region of interest" description="Disordered" evidence="1">
    <location>
        <begin position="326"/>
        <end position="345"/>
    </location>
</feature>
<dbReference type="Proteomes" id="UP000030848">
    <property type="component" value="Unassembled WGS sequence"/>
</dbReference>
<dbReference type="InterPro" id="IPR005693">
    <property type="entry name" value="Mce"/>
</dbReference>
<organism evidence="4 5">
    <name type="scientific">Saccharomonospora viridis</name>
    <dbReference type="NCBI Taxonomy" id="1852"/>
    <lineage>
        <taxon>Bacteria</taxon>
        <taxon>Bacillati</taxon>
        <taxon>Actinomycetota</taxon>
        <taxon>Actinomycetes</taxon>
        <taxon>Pseudonocardiales</taxon>
        <taxon>Pseudonocardiaceae</taxon>
        <taxon>Saccharomonospora</taxon>
    </lineage>
</organism>
<sequence>MLVRKTKIQLVAFLVVSVLAVAYALVRFTDVEKTFGAGGYTVHLHLTSSGGIFTGAEVTYRGYNIGEVGRLSLTEDGLAAELLIEPDTPRVPRELDVTIANRSAVGEQYVDLRPVTDEGPYLADGDVIGPERVSTPVPAEDLITDLDSLASSVPTESLRTIVDESYEAFHGTGEHLQRLMDTTSEFTRVAKEYLPQTVELLDKGSTVLRTQNDLSTYMRSFSEDLAALSQTLKDSDGDIRNLIDVAPDAATTVSGVLAESGPGLSNVVANLLTTSNVLITRLDGVEQALVSYPLVAAGAYSVTPGDGTAHLGLVLNLFDPPACTKGYRPPETYRPGNDTTPREPYKDAYCAEPPGSPIAVRGSQNAPYNGVPSLPTPAQVEANRNRDSEQLEYLRRIASDLAKEDGRSISSLRELVGLPD</sequence>
<evidence type="ECO:0000259" key="3">
    <source>
        <dbReference type="Pfam" id="PF11887"/>
    </source>
</evidence>
<dbReference type="OrthoDB" id="4741753at2"/>
<dbReference type="Pfam" id="PF11887">
    <property type="entry name" value="Mce4_CUP1"/>
    <property type="match status" value="1"/>
</dbReference>
<evidence type="ECO:0000313" key="4">
    <source>
        <dbReference type="EMBL" id="KHF45089.1"/>
    </source>
</evidence>